<sequence>MHGRSLAPTGPSAPPASAKVTSVGTHRVRPAEETWEWIRPILPRCGITRVADVTWLDEIGIPVFQAVRPNARTLSVSQGKGATAMLARVSAAMEAVELWHAEHPRVPVTTATVEEIEGELGYPLDALPLAPRHFVGPDCRFGWYPAARIDGAGTSYLPSSLLHLDSCVTGRWTPAAFRATSNGLASGNVLDEALLHGLYEVVERDAAARARRHGTGRPLDLSTVHDPTARMLLERLTSAGIHVTARFLPSPFGIPTFDAVITSSMFPVPFGGVGTHLDAGIALCRALTEAAQSRATAIAGTRDDLGQTPYREAHFSLVNRSPSPPLPGRDAVDFASVVSAPLPDVRQEVVHVARRIESVMGHPPLYVDLTRPELGIPVAHVVCPGALIDISH</sequence>
<feature type="compositionally biased region" description="Low complexity" evidence="1">
    <location>
        <begin position="1"/>
        <end position="18"/>
    </location>
</feature>
<evidence type="ECO:0000313" key="4">
    <source>
        <dbReference type="Proteomes" id="UP000539313"/>
    </source>
</evidence>
<dbReference type="PANTHER" id="PTHR37809:SF1">
    <property type="entry name" value="RIBOSOMAL PROTEIN S12 METHYLTHIOTRANSFERASE ACCESSORY FACTOR YCAO"/>
    <property type="match status" value="1"/>
</dbReference>
<dbReference type="AlphaFoldDB" id="A0A7W3N2H6"/>
<dbReference type="NCBIfam" id="TIGR00702">
    <property type="entry name" value="YcaO-type kinase domain"/>
    <property type="match status" value="1"/>
</dbReference>
<name>A0A7W3N2H6_9ACTN</name>
<dbReference type="InterPro" id="IPR003776">
    <property type="entry name" value="YcaO-like_dom"/>
</dbReference>
<dbReference type="GO" id="GO:0005840">
    <property type="term" value="C:ribosome"/>
    <property type="evidence" value="ECO:0007669"/>
    <property type="project" value="UniProtKB-KW"/>
</dbReference>
<keyword evidence="3" id="KW-0687">Ribonucleoprotein</keyword>
<organism evidence="3 4">
    <name type="scientific">Thermomonospora cellulosilytica</name>
    <dbReference type="NCBI Taxonomy" id="1411118"/>
    <lineage>
        <taxon>Bacteria</taxon>
        <taxon>Bacillati</taxon>
        <taxon>Actinomycetota</taxon>
        <taxon>Actinomycetes</taxon>
        <taxon>Streptosporangiales</taxon>
        <taxon>Thermomonosporaceae</taxon>
        <taxon>Thermomonospora</taxon>
    </lineage>
</organism>
<keyword evidence="3" id="KW-0689">Ribosomal protein</keyword>
<comment type="caution">
    <text evidence="3">The sequence shown here is derived from an EMBL/GenBank/DDBJ whole genome shotgun (WGS) entry which is preliminary data.</text>
</comment>
<accession>A0A7W3N2H6</accession>
<dbReference type="GO" id="GO:0016740">
    <property type="term" value="F:transferase activity"/>
    <property type="evidence" value="ECO:0007669"/>
    <property type="project" value="UniProtKB-KW"/>
</dbReference>
<dbReference type="PANTHER" id="PTHR37809">
    <property type="entry name" value="RIBOSOMAL PROTEIN S12 METHYLTHIOTRANSFERASE ACCESSORY FACTOR YCAO"/>
    <property type="match status" value="1"/>
</dbReference>
<dbReference type="RefSeq" id="WP_182707260.1">
    <property type="nucleotide sequence ID" value="NZ_JACJII010000001.1"/>
</dbReference>
<reference evidence="3 4" key="1">
    <citation type="submission" date="2020-08" db="EMBL/GenBank/DDBJ databases">
        <title>Sequencing the genomes of 1000 actinobacteria strains.</title>
        <authorList>
            <person name="Klenk H.-P."/>
        </authorList>
    </citation>
    <scope>NUCLEOTIDE SEQUENCE [LARGE SCALE GENOMIC DNA]</scope>
    <source>
        <strain evidence="3 4">DSM 45823</strain>
    </source>
</reference>
<evidence type="ECO:0000259" key="2">
    <source>
        <dbReference type="PROSITE" id="PS51664"/>
    </source>
</evidence>
<feature type="domain" description="YcaO" evidence="2">
    <location>
        <begin position="79"/>
        <end position="392"/>
    </location>
</feature>
<proteinExistence type="predicted"/>
<evidence type="ECO:0000256" key="1">
    <source>
        <dbReference type="SAM" id="MobiDB-lite"/>
    </source>
</evidence>
<keyword evidence="3" id="KW-0808">Transferase</keyword>
<dbReference type="Proteomes" id="UP000539313">
    <property type="component" value="Unassembled WGS sequence"/>
</dbReference>
<gene>
    <name evidence="3" type="ORF">HNR21_005194</name>
</gene>
<dbReference type="Pfam" id="PF02624">
    <property type="entry name" value="YcaO"/>
    <property type="match status" value="1"/>
</dbReference>
<evidence type="ECO:0000313" key="3">
    <source>
        <dbReference type="EMBL" id="MBA9006312.1"/>
    </source>
</evidence>
<feature type="region of interest" description="Disordered" evidence="1">
    <location>
        <begin position="1"/>
        <end position="25"/>
    </location>
</feature>
<keyword evidence="4" id="KW-1185">Reference proteome</keyword>
<protein>
    <submittedName>
        <fullName evidence="3">Ribosomal protein S12 methylthiotransferase accessory factor</fullName>
    </submittedName>
</protein>
<dbReference type="EMBL" id="JACJII010000001">
    <property type="protein sequence ID" value="MBA9006312.1"/>
    <property type="molecule type" value="Genomic_DNA"/>
</dbReference>
<dbReference type="Gene3D" id="3.30.1330.230">
    <property type="match status" value="1"/>
</dbReference>
<dbReference type="PROSITE" id="PS51664">
    <property type="entry name" value="YCAO"/>
    <property type="match status" value="1"/>
</dbReference>